<dbReference type="Proteomes" id="UP001139700">
    <property type="component" value="Unassembled WGS sequence"/>
</dbReference>
<evidence type="ECO:0000313" key="1">
    <source>
        <dbReference type="EMBL" id="MCF0038792.1"/>
    </source>
</evidence>
<keyword evidence="2" id="KW-1185">Reference proteome</keyword>
<gene>
    <name evidence="1" type="ORF">LXM24_01755</name>
</gene>
<dbReference type="EMBL" id="JAJTTA010000001">
    <property type="protein sequence ID" value="MCF0038792.1"/>
    <property type="molecule type" value="Genomic_DNA"/>
</dbReference>
<accession>A0A9X1P6D3</accession>
<dbReference type="Pfam" id="PF22028">
    <property type="entry name" value="DUF6934"/>
    <property type="match status" value="1"/>
</dbReference>
<sequence>MKHNKYISRANDSFLLYQFTSEGTKGSVRKQVIYSATSAENIYNLAFGDYDPLTKTIDDFSITDNGDSFKVLATVASTVITFTERYPKAWILVMGSTPSRTRLYRMGITNNLAEISEDFAIFGYNCERQWVRFAIGEGYDAFLITKKENGHTS</sequence>
<organism evidence="1 2">
    <name type="scientific">Dyadobacter fanqingshengii</name>
    <dbReference type="NCBI Taxonomy" id="2906443"/>
    <lineage>
        <taxon>Bacteria</taxon>
        <taxon>Pseudomonadati</taxon>
        <taxon>Bacteroidota</taxon>
        <taxon>Cytophagia</taxon>
        <taxon>Cytophagales</taxon>
        <taxon>Spirosomataceae</taxon>
        <taxon>Dyadobacter</taxon>
    </lineage>
</organism>
<protein>
    <submittedName>
        <fullName evidence="1">Uncharacterized protein</fullName>
    </submittedName>
</protein>
<dbReference type="AlphaFoldDB" id="A0A9X1P6D3"/>
<evidence type="ECO:0000313" key="2">
    <source>
        <dbReference type="Proteomes" id="UP001139700"/>
    </source>
</evidence>
<dbReference type="InterPro" id="IPR053865">
    <property type="entry name" value="DUF6934"/>
</dbReference>
<name>A0A9X1P6D3_9BACT</name>
<dbReference type="RefSeq" id="WP_234611299.1">
    <property type="nucleotide sequence ID" value="NZ_CP098806.1"/>
</dbReference>
<proteinExistence type="predicted"/>
<comment type="caution">
    <text evidence="1">The sequence shown here is derived from an EMBL/GenBank/DDBJ whole genome shotgun (WGS) entry which is preliminary data.</text>
</comment>
<reference evidence="1" key="1">
    <citation type="submission" date="2021-12" db="EMBL/GenBank/DDBJ databases">
        <title>Novel species in genus Dyadobacter.</title>
        <authorList>
            <person name="Ma C."/>
        </authorList>
    </citation>
    <scope>NUCLEOTIDE SEQUENCE</scope>
    <source>
        <strain evidence="1">CY399</strain>
    </source>
</reference>